<evidence type="ECO:0000259" key="9">
    <source>
        <dbReference type="PROSITE" id="PS50110"/>
    </source>
</evidence>
<sequence>MISVLYVDDEPGLLELARLFLERAGGFQIATSTSAQDALASPAIRSYDAIISDYQMPGMDGIAFLKVVREQFGDLPFILFTGKGREEVVIEAINNGADFYVQKGGDPKAQFAELAHKVRQAVRRKRAEITLAEQEQRYYDLQNASDLIMSVAPDGHFLFVNKKWLDTLGYQKDDLDNLRIFDIIHDESLERFKEYVSRALSGENAGIIDVVFRTRGGSKVYAEGLATGNTLNGKPQYIRAIFKDITERKELEAALAESHDFLQRIYASAQGGIVIIDAETHEIIDLNPAAARMIGAPGEQIAGKICHQYICTAESGRCPITDLHQNVDNAEHMLLTADGRMVDIIKHVVPFNFHGRECLLETFIDNTERKKAADELHAAYAKVTAAEEELRENYDLLCRQEQALRESTETLRAVVEQSNEGIVITDPAGKILYANRRAADIVESATDLDAAGGSNVLDFVAPDLRERAIGLFRGDVQEYDRRPADCRIVTAENREKWLECARRRISFKGSPAMLISFRDVTERRQAEKRLRDSEYKFATLFKSNPVPLTLTSAADGIFIDVNDAFLHNSGYTRAEVIGKTVKELGLFAGGDDLSRFVSTLQEKHSVQGMELQCRSKAGEIRTCRFSSSTILIDDRPHILSTIEDITEHKRAQEAIRETGERYRLILENASDGILVNELTPRGPGKFIDANESACRILGMIREELQGVSLIDLDTPEMQKRAPELIQKLLQTKRVVFQTGYVAKDNREKILDVTTSLFDLNGQPTMLTVVRDVTEIKAAESALNALVAGMVGATGRESLDRITESINTWLGADCVMIGEITPDHERVRVLSMLLDGEKIPEYSYPLKGTPCEDAAKNGFCNHPDSAAWLFPESPDLCVSDIRGYAGTVLHNPEGQAVGFLCIFSRTPLDLPPSAREIIDIIAAKAAAEIGRLHALSALSESEEKYRNLVENSIDAVLFAAPDGTIFSANPEACRIFGMTEEELLGAGWDGIVDYTDPRLAPALEERARTGRFKGELRFRRRDGTTFPAEISSALFADRNGCIRVTTIIRDVTERVAAAEALRQSEELLALVMDGVPTLLSYLDTELRFVYINKAHAVWYGRTKDELIGRSIRDLLPKDVFRRAASKYEAVLEGQEVAFESLNRDLDGREHIFAVHLVPHIQDGKVIGIFSALHDITRRKRAEEALKQANKKLNLLSGITRHDINNQLQILEGYLELLRERNSDPVSDDYLSRISIASSRISSMIQFMKEYEEIGVGLPVWQGIRSLVDDAGRSASLSRITLENAIPADLEVFADPLISKVFFNLIDNALRYGGKATRVRFMSEVRDGSCIIVCEDDGDGVPVNEKEKIFARGVGKNTGFGLSLSREILDITGIAIRETGEAGRGARFEIVIPKGQFRVDPA</sequence>
<dbReference type="SMART" id="SM00387">
    <property type="entry name" value="HATPase_c"/>
    <property type="match status" value="1"/>
</dbReference>
<feature type="domain" description="Histidine kinase" evidence="8">
    <location>
        <begin position="1197"/>
        <end position="1394"/>
    </location>
</feature>
<evidence type="ECO:0000256" key="2">
    <source>
        <dbReference type="ARBA" id="ARBA00012438"/>
    </source>
</evidence>
<dbReference type="PROSITE" id="PS50113">
    <property type="entry name" value="PAC"/>
    <property type="match status" value="4"/>
</dbReference>
<dbReference type="SUPFAM" id="SSF55874">
    <property type="entry name" value="ATPase domain of HSP90 chaperone/DNA topoisomerase II/histidine kinase"/>
    <property type="match status" value="1"/>
</dbReference>
<dbReference type="InterPro" id="IPR011006">
    <property type="entry name" value="CheY-like_superfamily"/>
</dbReference>
<dbReference type="PROSITE" id="PS50110">
    <property type="entry name" value="RESPONSE_REGULATORY"/>
    <property type="match status" value="1"/>
</dbReference>
<evidence type="ECO:0000259" key="11">
    <source>
        <dbReference type="PROSITE" id="PS50113"/>
    </source>
</evidence>
<dbReference type="NCBIfam" id="TIGR00229">
    <property type="entry name" value="sensory_box"/>
    <property type="match status" value="6"/>
</dbReference>
<dbReference type="Pfam" id="PF13188">
    <property type="entry name" value="PAS_8"/>
    <property type="match status" value="2"/>
</dbReference>
<dbReference type="EC" id="2.7.13.3" evidence="2"/>
<dbReference type="InterPro" id="IPR029016">
    <property type="entry name" value="GAF-like_dom_sf"/>
</dbReference>
<dbReference type="Pfam" id="PF02518">
    <property type="entry name" value="HATPase_c"/>
    <property type="match status" value="1"/>
</dbReference>
<proteinExistence type="predicted"/>
<evidence type="ECO:0000256" key="3">
    <source>
        <dbReference type="ARBA" id="ARBA00022553"/>
    </source>
</evidence>
<evidence type="ECO:0000259" key="8">
    <source>
        <dbReference type="PROSITE" id="PS50109"/>
    </source>
</evidence>
<dbReference type="InterPro" id="IPR052162">
    <property type="entry name" value="Sensor_kinase/Photoreceptor"/>
</dbReference>
<dbReference type="Gene3D" id="3.30.450.20">
    <property type="entry name" value="PAS domain"/>
    <property type="match status" value="7"/>
</dbReference>
<keyword evidence="13" id="KW-1185">Reference proteome</keyword>
<dbReference type="SUPFAM" id="SSF55785">
    <property type="entry name" value="PYP-like sensor domain (PAS domain)"/>
    <property type="match status" value="7"/>
</dbReference>
<dbReference type="CDD" id="cd00130">
    <property type="entry name" value="PAS"/>
    <property type="match status" value="6"/>
</dbReference>
<dbReference type="SUPFAM" id="SSF55781">
    <property type="entry name" value="GAF domain-like"/>
    <property type="match status" value="1"/>
</dbReference>
<evidence type="ECO:0000313" key="12">
    <source>
        <dbReference type="EMBL" id="MDV4343305.1"/>
    </source>
</evidence>
<dbReference type="SMART" id="SM00086">
    <property type="entry name" value="PAC"/>
    <property type="match status" value="7"/>
</dbReference>
<feature type="coiled-coil region" evidence="7">
    <location>
        <begin position="115"/>
        <end position="144"/>
    </location>
</feature>
<keyword evidence="7" id="KW-0175">Coiled coil</keyword>
<feature type="domain" description="PAC" evidence="11">
    <location>
        <begin position="1133"/>
        <end position="1186"/>
    </location>
</feature>
<dbReference type="Gene3D" id="3.30.565.10">
    <property type="entry name" value="Histidine kinase-like ATPase, C-terminal domain"/>
    <property type="match status" value="1"/>
</dbReference>
<dbReference type="Gene3D" id="3.30.450.40">
    <property type="match status" value="1"/>
</dbReference>
<feature type="domain" description="PAC" evidence="11">
    <location>
        <begin position="1011"/>
        <end position="1062"/>
    </location>
</feature>
<dbReference type="Gene3D" id="1.10.287.130">
    <property type="match status" value="1"/>
</dbReference>
<reference evidence="12 13" key="1">
    <citation type="submission" date="2020-05" db="EMBL/GenBank/DDBJ databases">
        <title>Isolation and characterization of methanoarchaea from a cold seep at offshore SW Taiwan.</title>
        <authorList>
            <person name="Chen Y.-W."/>
            <person name="Chen S.-C."/>
            <person name="Lai M.-C."/>
        </authorList>
    </citation>
    <scope>NUCLEOTIDE SEQUENCE [LARGE SCALE GENOMIC DNA]</scope>
    <source>
        <strain evidence="12 13">YWC-01</strain>
    </source>
</reference>
<dbReference type="CDD" id="cd00075">
    <property type="entry name" value="HATPase"/>
    <property type="match status" value="1"/>
</dbReference>
<dbReference type="InterPro" id="IPR001610">
    <property type="entry name" value="PAC"/>
</dbReference>
<dbReference type="PRINTS" id="PR00344">
    <property type="entry name" value="BCTRLSENSOR"/>
</dbReference>
<comment type="caution">
    <text evidence="12">The sequence shown here is derived from an EMBL/GenBank/DDBJ whole genome shotgun (WGS) entry which is preliminary data.</text>
</comment>
<feature type="domain" description="PAS" evidence="10">
    <location>
        <begin position="258"/>
        <end position="304"/>
    </location>
</feature>
<dbReference type="SMART" id="SM00091">
    <property type="entry name" value="PAS"/>
    <property type="match status" value="7"/>
</dbReference>
<dbReference type="InterPro" id="IPR004358">
    <property type="entry name" value="Sig_transdc_His_kin-like_C"/>
</dbReference>
<feature type="domain" description="PAS" evidence="10">
    <location>
        <begin position="141"/>
        <end position="203"/>
    </location>
</feature>
<evidence type="ECO:0000256" key="4">
    <source>
        <dbReference type="ARBA" id="ARBA00022679"/>
    </source>
</evidence>
<dbReference type="InterPro" id="IPR036097">
    <property type="entry name" value="HisK_dim/P_sf"/>
</dbReference>
<dbReference type="PANTHER" id="PTHR43304:SF1">
    <property type="entry name" value="PAC DOMAIN-CONTAINING PROTEIN"/>
    <property type="match status" value="1"/>
</dbReference>
<dbReference type="PROSITE" id="PS50109">
    <property type="entry name" value="HIS_KIN"/>
    <property type="match status" value="1"/>
</dbReference>
<dbReference type="Proteomes" id="UP001273768">
    <property type="component" value="Unassembled WGS sequence"/>
</dbReference>
<evidence type="ECO:0000256" key="5">
    <source>
        <dbReference type="ARBA" id="ARBA00022777"/>
    </source>
</evidence>
<organism evidence="12 13">
    <name type="scientific">Methanoculleus nereidis</name>
    <dbReference type="NCBI Taxonomy" id="2735141"/>
    <lineage>
        <taxon>Archaea</taxon>
        <taxon>Methanobacteriati</taxon>
        <taxon>Methanobacteriota</taxon>
        <taxon>Stenosarchaea group</taxon>
        <taxon>Methanomicrobia</taxon>
        <taxon>Methanomicrobiales</taxon>
        <taxon>Methanomicrobiaceae</taxon>
        <taxon>Methanoculleus</taxon>
    </lineage>
</organism>
<dbReference type="InterPro" id="IPR001789">
    <property type="entry name" value="Sig_transdc_resp-reg_receiver"/>
</dbReference>
<feature type="domain" description="PAS" evidence="10">
    <location>
        <begin position="940"/>
        <end position="996"/>
    </location>
</feature>
<dbReference type="InterPro" id="IPR005467">
    <property type="entry name" value="His_kinase_dom"/>
</dbReference>
<name>A0ABU3Z3A7_9EURY</name>
<dbReference type="InterPro" id="IPR000014">
    <property type="entry name" value="PAS"/>
</dbReference>
<evidence type="ECO:0000313" key="13">
    <source>
        <dbReference type="Proteomes" id="UP001273768"/>
    </source>
</evidence>
<evidence type="ECO:0000259" key="10">
    <source>
        <dbReference type="PROSITE" id="PS50112"/>
    </source>
</evidence>
<dbReference type="Gene3D" id="3.40.50.2300">
    <property type="match status" value="1"/>
</dbReference>
<feature type="domain" description="PAS" evidence="10">
    <location>
        <begin position="658"/>
        <end position="732"/>
    </location>
</feature>
<gene>
    <name evidence="12" type="ORF">HL657_09045</name>
</gene>
<dbReference type="Pfam" id="PF13426">
    <property type="entry name" value="PAS_9"/>
    <property type="match status" value="4"/>
</dbReference>
<evidence type="ECO:0000256" key="6">
    <source>
        <dbReference type="PROSITE-ProRule" id="PRU00169"/>
    </source>
</evidence>
<dbReference type="InterPro" id="IPR013656">
    <property type="entry name" value="PAS_4"/>
</dbReference>
<evidence type="ECO:0000256" key="1">
    <source>
        <dbReference type="ARBA" id="ARBA00000085"/>
    </source>
</evidence>
<keyword evidence="5" id="KW-0418">Kinase</keyword>
<dbReference type="InterPro" id="IPR035965">
    <property type="entry name" value="PAS-like_dom_sf"/>
</dbReference>
<feature type="domain" description="PAS" evidence="10">
    <location>
        <begin position="533"/>
        <end position="602"/>
    </location>
</feature>
<feature type="domain" description="PAC" evidence="11">
    <location>
        <begin position="482"/>
        <end position="532"/>
    </location>
</feature>
<dbReference type="RefSeq" id="WP_317296492.1">
    <property type="nucleotide sequence ID" value="NZ_JABFFQ010000006.1"/>
</dbReference>
<dbReference type="SMART" id="SM00448">
    <property type="entry name" value="REC"/>
    <property type="match status" value="1"/>
</dbReference>
<keyword evidence="3 6" id="KW-0597">Phosphoprotein</keyword>
<keyword evidence="4" id="KW-0808">Transferase</keyword>
<dbReference type="EMBL" id="JABFFQ010000006">
    <property type="protein sequence ID" value="MDV4343305.1"/>
    <property type="molecule type" value="Genomic_DNA"/>
</dbReference>
<dbReference type="InterPro" id="IPR000700">
    <property type="entry name" value="PAS-assoc_C"/>
</dbReference>
<dbReference type="Pfam" id="PF00072">
    <property type="entry name" value="Response_reg"/>
    <property type="match status" value="1"/>
</dbReference>
<dbReference type="InterPro" id="IPR036890">
    <property type="entry name" value="HATPase_C_sf"/>
</dbReference>
<protein>
    <recommendedName>
        <fullName evidence="2">histidine kinase</fullName>
        <ecNumber evidence="2">2.7.13.3</ecNumber>
    </recommendedName>
</protein>
<dbReference type="SUPFAM" id="SSF47384">
    <property type="entry name" value="Homodimeric domain of signal transducing histidine kinase"/>
    <property type="match status" value="1"/>
</dbReference>
<feature type="domain" description="Response regulatory" evidence="9">
    <location>
        <begin position="3"/>
        <end position="118"/>
    </location>
</feature>
<feature type="domain" description="PAS" evidence="10">
    <location>
        <begin position="407"/>
        <end position="442"/>
    </location>
</feature>
<dbReference type="InterPro" id="IPR003594">
    <property type="entry name" value="HATPase_dom"/>
</dbReference>
<dbReference type="SUPFAM" id="SSF52172">
    <property type="entry name" value="CheY-like"/>
    <property type="match status" value="1"/>
</dbReference>
<feature type="domain" description="PAS" evidence="10">
    <location>
        <begin position="1063"/>
        <end position="1133"/>
    </location>
</feature>
<feature type="domain" description="PAC" evidence="11">
    <location>
        <begin position="206"/>
        <end position="257"/>
    </location>
</feature>
<accession>A0ABU3Z3A7</accession>
<evidence type="ECO:0000256" key="7">
    <source>
        <dbReference type="SAM" id="Coils"/>
    </source>
</evidence>
<dbReference type="PROSITE" id="PS50112">
    <property type="entry name" value="PAS"/>
    <property type="match status" value="7"/>
</dbReference>
<comment type="catalytic activity">
    <reaction evidence="1">
        <text>ATP + protein L-histidine = ADP + protein N-phospho-L-histidine.</text>
        <dbReference type="EC" id="2.7.13.3"/>
    </reaction>
</comment>
<dbReference type="PANTHER" id="PTHR43304">
    <property type="entry name" value="PHYTOCHROME-LIKE PROTEIN CPH1"/>
    <property type="match status" value="1"/>
</dbReference>
<dbReference type="Pfam" id="PF08448">
    <property type="entry name" value="PAS_4"/>
    <property type="match status" value="1"/>
</dbReference>
<feature type="modified residue" description="4-aspartylphosphate" evidence="6">
    <location>
        <position position="53"/>
    </location>
</feature>